<dbReference type="OMA" id="VCYRRCK"/>
<protein>
    <submittedName>
        <fullName evidence="4">Uncharacterized protein LOC118414848</fullName>
    </submittedName>
</protein>
<feature type="transmembrane region" description="Helical" evidence="2">
    <location>
        <begin position="16"/>
        <end position="37"/>
    </location>
</feature>
<feature type="region of interest" description="Disordered" evidence="1">
    <location>
        <begin position="81"/>
        <end position="110"/>
    </location>
</feature>
<dbReference type="AlphaFoldDB" id="A0A9J7MPN4"/>
<dbReference type="Proteomes" id="UP000001554">
    <property type="component" value="Chromosome 4"/>
</dbReference>
<keyword evidence="2" id="KW-1133">Transmembrane helix</keyword>
<keyword evidence="2" id="KW-0472">Membrane</keyword>
<feature type="compositionally biased region" description="Pro residues" evidence="1">
    <location>
        <begin position="139"/>
        <end position="152"/>
    </location>
</feature>
<feature type="region of interest" description="Disordered" evidence="1">
    <location>
        <begin position="126"/>
        <end position="152"/>
    </location>
</feature>
<evidence type="ECO:0000256" key="2">
    <source>
        <dbReference type="SAM" id="Phobius"/>
    </source>
</evidence>
<dbReference type="GeneID" id="118414848"/>
<evidence type="ECO:0000256" key="1">
    <source>
        <dbReference type="SAM" id="MobiDB-lite"/>
    </source>
</evidence>
<reference evidence="4" key="2">
    <citation type="submission" date="2025-08" db="UniProtKB">
        <authorList>
            <consortium name="RefSeq"/>
        </authorList>
    </citation>
    <scope>IDENTIFICATION</scope>
    <source>
        <strain evidence="4">S238N-H82</strain>
        <tissue evidence="4">Testes</tissue>
    </source>
</reference>
<feature type="compositionally biased region" description="Basic and acidic residues" evidence="1">
    <location>
        <begin position="93"/>
        <end position="110"/>
    </location>
</feature>
<gene>
    <name evidence="4" type="primary">LOC118414848</name>
</gene>
<evidence type="ECO:0000313" key="4">
    <source>
        <dbReference type="RefSeq" id="XP_035675006.1"/>
    </source>
</evidence>
<proteinExistence type="predicted"/>
<dbReference type="RefSeq" id="XP_035675006.1">
    <property type="nucleotide sequence ID" value="XM_035819113.1"/>
</dbReference>
<name>A0A9J7MPN4_BRAFL</name>
<reference evidence="3" key="1">
    <citation type="journal article" date="2020" name="Nat. Ecol. Evol.">
        <title>Deeply conserved synteny resolves early events in vertebrate evolution.</title>
        <authorList>
            <person name="Simakov O."/>
            <person name="Marletaz F."/>
            <person name="Yue J.X."/>
            <person name="O'Connell B."/>
            <person name="Jenkins J."/>
            <person name="Brandt A."/>
            <person name="Calef R."/>
            <person name="Tung C.H."/>
            <person name="Huang T.K."/>
            <person name="Schmutz J."/>
            <person name="Satoh N."/>
            <person name="Yu J.K."/>
            <person name="Putnam N.H."/>
            <person name="Green R.E."/>
            <person name="Rokhsar D.S."/>
        </authorList>
    </citation>
    <scope>NUCLEOTIDE SEQUENCE [LARGE SCALE GENOMIC DNA]</scope>
    <source>
        <strain evidence="3">S238N-H82</strain>
    </source>
</reference>
<dbReference type="KEGG" id="bfo:118414848"/>
<keyword evidence="3" id="KW-1185">Reference proteome</keyword>
<keyword evidence="2" id="KW-0812">Transmembrane</keyword>
<feature type="compositionally biased region" description="Basic and acidic residues" evidence="1">
    <location>
        <begin position="126"/>
        <end position="138"/>
    </location>
</feature>
<dbReference type="OrthoDB" id="10525724at2759"/>
<sequence>MTRPRKKKVCYRRCKILMWFVLAFLAVFMFMGASWYVHRLHREAERPPCVYGDEHEDCDREKSKLWLEWLEKSLWMMEHRGEERGRGKSGHRSGLENDTRERPLHREDDNHMDPFIHMMREFRQEMEERYQEMDRDGVHPPPPPTSPPPPPM</sequence>
<evidence type="ECO:0000313" key="3">
    <source>
        <dbReference type="Proteomes" id="UP000001554"/>
    </source>
</evidence>
<organism evidence="3 4">
    <name type="scientific">Branchiostoma floridae</name>
    <name type="common">Florida lancelet</name>
    <name type="synonym">Amphioxus</name>
    <dbReference type="NCBI Taxonomy" id="7739"/>
    <lineage>
        <taxon>Eukaryota</taxon>
        <taxon>Metazoa</taxon>
        <taxon>Chordata</taxon>
        <taxon>Cephalochordata</taxon>
        <taxon>Leptocardii</taxon>
        <taxon>Amphioxiformes</taxon>
        <taxon>Branchiostomatidae</taxon>
        <taxon>Branchiostoma</taxon>
    </lineage>
</organism>
<accession>A0A9J7MPN4</accession>